<evidence type="ECO:0000313" key="5">
    <source>
        <dbReference type="WBParaSite" id="PDA_v2.g28479.t1"/>
    </source>
</evidence>
<dbReference type="Proteomes" id="UP000887578">
    <property type="component" value="Unplaced"/>
</dbReference>
<keyword evidence="4" id="KW-1185">Reference proteome</keyword>
<dbReference type="Gene3D" id="2.10.25.10">
    <property type="entry name" value="Laminin"/>
    <property type="match status" value="1"/>
</dbReference>
<dbReference type="InterPro" id="IPR002919">
    <property type="entry name" value="TIL_dom"/>
</dbReference>
<keyword evidence="1" id="KW-0722">Serine protease inhibitor</keyword>
<protein>
    <submittedName>
        <fullName evidence="5">TIL domain-containing protein</fullName>
    </submittedName>
</protein>
<evidence type="ECO:0000256" key="1">
    <source>
        <dbReference type="ARBA" id="ARBA00022900"/>
    </source>
</evidence>
<evidence type="ECO:0000259" key="3">
    <source>
        <dbReference type="Pfam" id="PF01826"/>
    </source>
</evidence>
<reference evidence="5" key="1">
    <citation type="submission" date="2022-11" db="UniProtKB">
        <authorList>
            <consortium name="WormBaseParasite"/>
        </authorList>
    </citation>
    <scope>IDENTIFICATION</scope>
</reference>
<dbReference type="InterPro" id="IPR036084">
    <property type="entry name" value="Ser_inhib-like_sf"/>
</dbReference>
<feature type="signal peptide" evidence="2">
    <location>
        <begin position="1"/>
        <end position="21"/>
    </location>
</feature>
<sequence>MTKLLIVCFVFIFIVSQNSDAFPSNKGDDVISGGGLTASDCRWDEDFYSCGGCPKSCKNPNPKCETKCKASMCLCKEGTVRATDGQCIKPEECPPRFLN</sequence>
<dbReference type="AlphaFoldDB" id="A0A914QMC0"/>
<dbReference type="WBParaSite" id="PDA_v2.g28479.t1">
    <property type="protein sequence ID" value="PDA_v2.g28479.t1"/>
    <property type="gene ID" value="PDA_v2.g28479"/>
</dbReference>
<feature type="domain" description="TIL" evidence="3">
    <location>
        <begin position="41"/>
        <end position="93"/>
    </location>
</feature>
<evidence type="ECO:0000256" key="2">
    <source>
        <dbReference type="SAM" id="SignalP"/>
    </source>
</evidence>
<accession>A0A914QMC0</accession>
<keyword evidence="1" id="KW-0646">Protease inhibitor</keyword>
<name>A0A914QMC0_9BILA</name>
<dbReference type="CDD" id="cd19941">
    <property type="entry name" value="TIL"/>
    <property type="match status" value="1"/>
</dbReference>
<organism evidence="4 5">
    <name type="scientific">Panagrolaimus davidi</name>
    <dbReference type="NCBI Taxonomy" id="227884"/>
    <lineage>
        <taxon>Eukaryota</taxon>
        <taxon>Metazoa</taxon>
        <taxon>Ecdysozoa</taxon>
        <taxon>Nematoda</taxon>
        <taxon>Chromadorea</taxon>
        <taxon>Rhabditida</taxon>
        <taxon>Tylenchina</taxon>
        <taxon>Panagrolaimomorpha</taxon>
        <taxon>Panagrolaimoidea</taxon>
        <taxon>Panagrolaimidae</taxon>
        <taxon>Panagrolaimus</taxon>
    </lineage>
</organism>
<dbReference type="SUPFAM" id="SSF57567">
    <property type="entry name" value="Serine protease inhibitors"/>
    <property type="match status" value="1"/>
</dbReference>
<keyword evidence="2" id="KW-0732">Signal</keyword>
<dbReference type="Pfam" id="PF01826">
    <property type="entry name" value="TIL"/>
    <property type="match status" value="1"/>
</dbReference>
<proteinExistence type="predicted"/>
<evidence type="ECO:0000313" key="4">
    <source>
        <dbReference type="Proteomes" id="UP000887578"/>
    </source>
</evidence>
<feature type="chain" id="PRO_5037460432" evidence="2">
    <location>
        <begin position="22"/>
        <end position="99"/>
    </location>
</feature>
<dbReference type="GO" id="GO:0004867">
    <property type="term" value="F:serine-type endopeptidase inhibitor activity"/>
    <property type="evidence" value="ECO:0007669"/>
    <property type="project" value="UniProtKB-KW"/>
</dbReference>